<dbReference type="EMBL" id="VTEZ01000002">
    <property type="protein sequence ID" value="TYS87324.1"/>
    <property type="molecule type" value="Genomic_DNA"/>
</dbReference>
<dbReference type="Pfam" id="PF01895">
    <property type="entry name" value="PhoU"/>
    <property type="match status" value="2"/>
</dbReference>
<evidence type="ECO:0000313" key="10">
    <source>
        <dbReference type="Proteomes" id="UP000324269"/>
    </source>
</evidence>
<dbReference type="Proteomes" id="UP000324269">
    <property type="component" value="Unassembled WGS sequence"/>
</dbReference>
<accession>A0A5D4UKQ7</accession>
<keyword evidence="4 7" id="KW-0813">Transport</keyword>
<organism evidence="9 10">
    <name type="scientific">Rossellomorea aquimaris</name>
    <dbReference type="NCBI Taxonomy" id="189382"/>
    <lineage>
        <taxon>Bacteria</taxon>
        <taxon>Bacillati</taxon>
        <taxon>Bacillota</taxon>
        <taxon>Bacilli</taxon>
        <taxon>Bacillales</taxon>
        <taxon>Bacillaceae</taxon>
        <taxon>Rossellomorea</taxon>
    </lineage>
</organism>
<dbReference type="PIRSF" id="PIRSF003107">
    <property type="entry name" value="PhoU"/>
    <property type="match status" value="1"/>
</dbReference>
<evidence type="ECO:0000256" key="1">
    <source>
        <dbReference type="ARBA" id="ARBA00004496"/>
    </source>
</evidence>
<evidence type="ECO:0000256" key="6">
    <source>
        <dbReference type="ARBA" id="ARBA00022592"/>
    </source>
</evidence>
<comment type="caution">
    <text evidence="9">The sequence shown here is derived from an EMBL/GenBank/DDBJ whole genome shotgun (WGS) entry which is preliminary data.</text>
</comment>
<dbReference type="SUPFAM" id="SSF109755">
    <property type="entry name" value="PhoU-like"/>
    <property type="match status" value="1"/>
</dbReference>
<dbReference type="NCBIfam" id="TIGR02135">
    <property type="entry name" value="phoU_full"/>
    <property type="match status" value="1"/>
</dbReference>
<comment type="function">
    <text evidence="7">Plays a role in the regulation of phosphate uptake.</text>
</comment>
<dbReference type="InterPro" id="IPR026022">
    <property type="entry name" value="PhoU_dom"/>
</dbReference>
<dbReference type="GO" id="GO:0030643">
    <property type="term" value="P:intracellular phosphate ion homeostasis"/>
    <property type="evidence" value="ECO:0007669"/>
    <property type="project" value="InterPro"/>
</dbReference>
<dbReference type="InterPro" id="IPR028366">
    <property type="entry name" value="PhoU"/>
</dbReference>
<evidence type="ECO:0000256" key="5">
    <source>
        <dbReference type="ARBA" id="ARBA00022490"/>
    </source>
</evidence>
<dbReference type="FunFam" id="1.20.58.220:FF:000004">
    <property type="entry name" value="Phosphate-specific transport system accessory protein PhoU"/>
    <property type="match status" value="1"/>
</dbReference>
<protein>
    <recommendedName>
        <fullName evidence="7">Phosphate-specific transport system accessory protein PhoU</fullName>
    </recommendedName>
</protein>
<keyword evidence="5 7" id="KW-0963">Cytoplasm</keyword>
<comment type="subunit">
    <text evidence="3 7">Homodimer.</text>
</comment>
<dbReference type="GO" id="GO:0005737">
    <property type="term" value="C:cytoplasm"/>
    <property type="evidence" value="ECO:0007669"/>
    <property type="project" value="UniProtKB-SubCell"/>
</dbReference>
<evidence type="ECO:0000256" key="7">
    <source>
        <dbReference type="PIRNR" id="PIRNR003107"/>
    </source>
</evidence>
<name>A0A5D4UKQ7_9BACI</name>
<proteinExistence type="inferred from homology"/>
<dbReference type="Gene3D" id="1.20.58.220">
    <property type="entry name" value="Phosphate transport system protein phou homolog 2, domain 2"/>
    <property type="match status" value="1"/>
</dbReference>
<dbReference type="InterPro" id="IPR038078">
    <property type="entry name" value="PhoU-like_sf"/>
</dbReference>
<sequence length="220" mass="24763">MMAVRGQFDANLKELQTKLMDLGNIAKIALERSIVALEEKDVDTALAIIEGDQKADDLEEEINDLAILTIAKQQPVATDLRRIIVAIKIASDLERIADFAVNVAKSTIRIGNEPLIKPIHHIKEMHAITSEMIQLTLESFVEEDVAKAKRIADMDDKVDDLYGETIVELLTLNKEKPEFTAQITQLSFICRYLERAADHSTNIAEGVFYLVKGRRYDLNE</sequence>
<evidence type="ECO:0000256" key="4">
    <source>
        <dbReference type="ARBA" id="ARBA00022448"/>
    </source>
</evidence>
<gene>
    <name evidence="9" type="primary">phoU</name>
    <name evidence="9" type="ORF">FZC85_07485</name>
</gene>
<evidence type="ECO:0000313" key="9">
    <source>
        <dbReference type="EMBL" id="TYS87324.1"/>
    </source>
</evidence>
<dbReference type="GO" id="GO:0045936">
    <property type="term" value="P:negative regulation of phosphate metabolic process"/>
    <property type="evidence" value="ECO:0007669"/>
    <property type="project" value="InterPro"/>
</dbReference>
<feature type="domain" description="PhoU" evidence="8">
    <location>
        <begin position="122"/>
        <end position="205"/>
    </location>
</feature>
<dbReference type="OrthoDB" id="9814256at2"/>
<evidence type="ECO:0000259" key="8">
    <source>
        <dbReference type="Pfam" id="PF01895"/>
    </source>
</evidence>
<dbReference type="GO" id="GO:0006817">
    <property type="term" value="P:phosphate ion transport"/>
    <property type="evidence" value="ECO:0007669"/>
    <property type="project" value="UniProtKB-KW"/>
</dbReference>
<evidence type="ECO:0000256" key="3">
    <source>
        <dbReference type="ARBA" id="ARBA00011738"/>
    </source>
</evidence>
<keyword evidence="6 7" id="KW-0592">Phosphate transport</keyword>
<dbReference type="AlphaFoldDB" id="A0A5D4UKQ7"/>
<feature type="domain" description="PhoU" evidence="8">
    <location>
        <begin position="20"/>
        <end position="106"/>
    </location>
</feature>
<dbReference type="PANTHER" id="PTHR42930:SF3">
    <property type="entry name" value="PHOSPHATE-SPECIFIC TRANSPORT SYSTEM ACCESSORY PROTEIN PHOU"/>
    <property type="match status" value="1"/>
</dbReference>
<reference evidence="9 10" key="1">
    <citation type="submission" date="2019-08" db="EMBL/GenBank/DDBJ databases">
        <title>Bacillus genomes from the desert of Cuatro Cienegas, Coahuila.</title>
        <authorList>
            <person name="Olmedo-Alvarez G."/>
        </authorList>
    </citation>
    <scope>NUCLEOTIDE SEQUENCE [LARGE SCALE GENOMIC DNA]</scope>
    <source>
        <strain evidence="9 10">CH87b_3T</strain>
    </source>
</reference>
<comment type="subcellular location">
    <subcellularLocation>
        <location evidence="1 7">Cytoplasm</location>
    </subcellularLocation>
</comment>
<evidence type="ECO:0000256" key="2">
    <source>
        <dbReference type="ARBA" id="ARBA00008107"/>
    </source>
</evidence>
<comment type="similarity">
    <text evidence="2 7">Belongs to the PhoU family.</text>
</comment>
<dbReference type="PANTHER" id="PTHR42930">
    <property type="entry name" value="PHOSPHATE-SPECIFIC TRANSPORT SYSTEM ACCESSORY PROTEIN PHOU"/>
    <property type="match status" value="1"/>
</dbReference>